<evidence type="ECO:0000313" key="1">
    <source>
        <dbReference type="EMBL" id="CAE6503022.1"/>
    </source>
</evidence>
<protein>
    <submittedName>
        <fullName evidence="1">Uncharacterized protein</fullName>
    </submittedName>
</protein>
<proteinExistence type="predicted"/>
<comment type="caution">
    <text evidence="1">The sequence shown here is derived from an EMBL/GenBank/DDBJ whole genome shotgun (WGS) entry which is preliminary data.</text>
</comment>
<sequence>MPSFGGFYVVSFVSSPYTLHPTRLHLESRCLAGRGTPRNPPYERWGSPAAEGMISKALWENGLGKTFRVTMVPVPASEPEDRDWGLIIYTKRSKKPGCFLQRPDSQADLNGKQMLQDILELMTTNWINLWYKENSTVEPFESQFMEPLIKAHIDNQQL</sequence>
<name>A0A8H3HCD6_9AGAM</name>
<organism evidence="1 2">
    <name type="scientific">Rhizoctonia solani</name>
    <dbReference type="NCBI Taxonomy" id="456999"/>
    <lineage>
        <taxon>Eukaryota</taxon>
        <taxon>Fungi</taxon>
        <taxon>Dikarya</taxon>
        <taxon>Basidiomycota</taxon>
        <taxon>Agaricomycotina</taxon>
        <taxon>Agaricomycetes</taxon>
        <taxon>Cantharellales</taxon>
        <taxon>Ceratobasidiaceae</taxon>
        <taxon>Rhizoctonia</taxon>
    </lineage>
</organism>
<dbReference type="AlphaFoldDB" id="A0A8H3HCD6"/>
<dbReference type="Proteomes" id="UP000663853">
    <property type="component" value="Unassembled WGS sequence"/>
</dbReference>
<accession>A0A8H3HCD6</accession>
<evidence type="ECO:0000313" key="2">
    <source>
        <dbReference type="Proteomes" id="UP000663853"/>
    </source>
</evidence>
<gene>
    <name evidence="1" type="ORF">RDB_LOCUS115388</name>
</gene>
<dbReference type="EMBL" id="CAJMXA010003561">
    <property type="protein sequence ID" value="CAE6503022.1"/>
    <property type="molecule type" value="Genomic_DNA"/>
</dbReference>
<reference evidence="1" key="1">
    <citation type="submission" date="2021-01" db="EMBL/GenBank/DDBJ databases">
        <authorList>
            <person name="Kaushik A."/>
        </authorList>
    </citation>
    <scope>NUCLEOTIDE SEQUENCE</scope>
    <source>
        <strain evidence="1">AG6-10EEA</strain>
    </source>
</reference>